<organism evidence="23 24">
    <name type="scientific">Urochloa decumbens</name>
    <dbReference type="NCBI Taxonomy" id="240449"/>
    <lineage>
        <taxon>Eukaryota</taxon>
        <taxon>Viridiplantae</taxon>
        <taxon>Streptophyta</taxon>
        <taxon>Embryophyta</taxon>
        <taxon>Tracheophyta</taxon>
        <taxon>Spermatophyta</taxon>
        <taxon>Magnoliopsida</taxon>
        <taxon>Liliopsida</taxon>
        <taxon>Poales</taxon>
        <taxon>Poaceae</taxon>
        <taxon>PACMAD clade</taxon>
        <taxon>Panicoideae</taxon>
        <taxon>Panicodae</taxon>
        <taxon>Paniceae</taxon>
        <taxon>Melinidinae</taxon>
        <taxon>Urochloa</taxon>
    </lineage>
</organism>
<dbReference type="PIRSF" id="PIRSF000641">
    <property type="entry name" value="SRK"/>
    <property type="match status" value="1"/>
</dbReference>
<dbReference type="InterPro" id="IPR011009">
    <property type="entry name" value="Kinase-like_dom_sf"/>
</dbReference>
<dbReference type="SUPFAM" id="SSF56112">
    <property type="entry name" value="Protein kinase-like (PK-like)"/>
    <property type="match status" value="1"/>
</dbReference>
<dbReference type="CDD" id="cd01098">
    <property type="entry name" value="PAN_AP_plant"/>
    <property type="match status" value="1"/>
</dbReference>
<dbReference type="GO" id="GO:0016020">
    <property type="term" value="C:membrane"/>
    <property type="evidence" value="ECO:0007669"/>
    <property type="project" value="UniProtKB-SubCell"/>
</dbReference>
<dbReference type="SMART" id="SM00220">
    <property type="entry name" value="S_TKc"/>
    <property type="match status" value="1"/>
</dbReference>
<dbReference type="PROSITE" id="PS00107">
    <property type="entry name" value="PROTEIN_KINASE_ATP"/>
    <property type="match status" value="1"/>
</dbReference>
<feature type="domain" description="Bulb-type lectin" evidence="22">
    <location>
        <begin position="28"/>
        <end position="147"/>
    </location>
</feature>
<keyword evidence="24" id="KW-1185">Reference proteome</keyword>
<dbReference type="AlphaFoldDB" id="A0ABC9DRS2"/>
<keyword evidence="9 17" id="KW-0067">ATP-binding</keyword>
<dbReference type="Gene3D" id="3.30.200.20">
    <property type="entry name" value="Phosphorylase Kinase, domain 1"/>
    <property type="match status" value="1"/>
</dbReference>
<keyword evidence="13" id="KW-0675">Receptor</keyword>
<dbReference type="Pfam" id="PF01453">
    <property type="entry name" value="B_lectin"/>
    <property type="match status" value="1"/>
</dbReference>
<evidence type="ECO:0000313" key="24">
    <source>
        <dbReference type="Proteomes" id="UP001497457"/>
    </source>
</evidence>
<evidence type="ECO:0000256" key="9">
    <source>
        <dbReference type="ARBA" id="ARBA00022840"/>
    </source>
</evidence>
<dbReference type="Pfam" id="PF00024">
    <property type="entry name" value="PAN_1"/>
    <property type="match status" value="1"/>
</dbReference>
<dbReference type="InterPro" id="IPR017441">
    <property type="entry name" value="Protein_kinase_ATP_BS"/>
</dbReference>
<evidence type="ECO:0000259" key="21">
    <source>
        <dbReference type="PROSITE" id="PS50011"/>
    </source>
</evidence>
<keyword evidence="12" id="KW-1015">Disulfide bond</keyword>
<dbReference type="InterPro" id="IPR036426">
    <property type="entry name" value="Bulb-type_lectin_dom_sf"/>
</dbReference>
<evidence type="ECO:0000256" key="12">
    <source>
        <dbReference type="ARBA" id="ARBA00023157"/>
    </source>
</evidence>
<dbReference type="InterPro" id="IPR000719">
    <property type="entry name" value="Prot_kinase_dom"/>
</dbReference>
<dbReference type="CDD" id="cd14066">
    <property type="entry name" value="STKc_IRAK"/>
    <property type="match status" value="1"/>
</dbReference>
<dbReference type="PROSITE" id="PS50011">
    <property type="entry name" value="PROTEIN_KINASE_DOM"/>
    <property type="match status" value="1"/>
</dbReference>
<dbReference type="SMART" id="SM00108">
    <property type="entry name" value="B_lectin"/>
    <property type="match status" value="1"/>
</dbReference>
<evidence type="ECO:0000256" key="20">
    <source>
        <dbReference type="SAM" id="SignalP"/>
    </source>
</evidence>
<comment type="catalytic activity">
    <reaction evidence="16 17">
        <text>L-seryl-[protein] + ATP = O-phospho-L-seryl-[protein] + ADP + H(+)</text>
        <dbReference type="Rhea" id="RHEA:17989"/>
        <dbReference type="Rhea" id="RHEA-COMP:9863"/>
        <dbReference type="Rhea" id="RHEA-COMP:11604"/>
        <dbReference type="ChEBI" id="CHEBI:15378"/>
        <dbReference type="ChEBI" id="CHEBI:29999"/>
        <dbReference type="ChEBI" id="CHEBI:30616"/>
        <dbReference type="ChEBI" id="CHEBI:83421"/>
        <dbReference type="ChEBI" id="CHEBI:456216"/>
        <dbReference type="EC" id="2.7.11.1"/>
    </reaction>
</comment>
<comment type="similarity">
    <text evidence="17">Belongs to the protein kinase superfamily. Ser/Thr protein kinase family.</text>
</comment>
<dbReference type="Pfam" id="PF00069">
    <property type="entry name" value="Pkinase"/>
    <property type="match status" value="1"/>
</dbReference>
<feature type="domain" description="Protein kinase" evidence="21">
    <location>
        <begin position="491"/>
        <end position="776"/>
    </location>
</feature>
<evidence type="ECO:0000256" key="7">
    <source>
        <dbReference type="ARBA" id="ARBA00022741"/>
    </source>
</evidence>
<dbReference type="PROSITE" id="PS00108">
    <property type="entry name" value="PROTEIN_KINASE_ST"/>
    <property type="match status" value="1"/>
</dbReference>
<feature type="signal peptide" evidence="20">
    <location>
        <begin position="1"/>
        <end position="25"/>
    </location>
</feature>
<evidence type="ECO:0000256" key="13">
    <source>
        <dbReference type="ARBA" id="ARBA00023170"/>
    </source>
</evidence>
<evidence type="ECO:0000259" key="22">
    <source>
        <dbReference type="PROSITE" id="PS50927"/>
    </source>
</evidence>
<evidence type="ECO:0000256" key="11">
    <source>
        <dbReference type="ARBA" id="ARBA00023136"/>
    </source>
</evidence>
<evidence type="ECO:0000313" key="23">
    <source>
        <dbReference type="EMBL" id="CAL5044388.1"/>
    </source>
</evidence>
<dbReference type="Proteomes" id="UP001497457">
    <property type="component" value="Chromosome 34rd"/>
</dbReference>
<keyword evidence="10 19" id="KW-1133">Transmembrane helix</keyword>
<keyword evidence="14" id="KW-0325">Glycoprotein</keyword>
<gene>
    <name evidence="23" type="ORF">URODEC1_LOCUS88263</name>
</gene>
<dbReference type="FunFam" id="3.30.200.20:FF:000059">
    <property type="entry name" value="S-receptor-like serine/threonine-protein kinase"/>
    <property type="match status" value="1"/>
</dbReference>
<dbReference type="InterPro" id="IPR000858">
    <property type="entry name" value="S_locus_glycoprot_dom"/>
</dbReference>
<evidence type="ECO:0000256" key="10">
    <source>
        <dbReference type="ARBA" id="ARBA00022989"/>
    </source>
</evidence>
<dbReference type="PROSITE" id="PS50927">
    <property type="entry name" value="BULB_LECTIN"/>
    <property type="match status" value="1"/>
</dbReference>
<dbReference type="SUPFAM" id="SSF51110">
    <property type="entry name" value="alpha-D-mannose-specific plant lectins"/>
    <property type="match status" value="1"/>
</dbReference>
<dbReference type="Pfam" id="PF00954">
    <property type="entry name" value="S_locus_glycop"/>
    <property type="match status" value="1"/>
</dbReference>
<evidence type="ECO:0000256" key="5">
    <source>
        <dbReference type="ARBA" id="ARBA00022692"/>
    </source>
</evidence>
<evidence type="ECO:0000256" key="6">
    <source>
        <dbReference type="ARBA" id="ARBA00022729"/>
    </source>
</evidence>
<keyword evidence="8 17" id="KW-0418">Kinase</keyword>
<evidence type="ECO:0000256" key="8">
    <source>
        <dbReference type="ARBA" id="ARBA00022777"/>
    </source>
</evidence>
<evidence type="ECO:0000256" key="1">
    <source>
        <dbReference type="ARBA" id="ARBA00004479"/>
    </source>
</evidence>
<evidence type="ECO:0000256" key="19">
    <source>
        <dbReference type="SAM" id="Phobius"/>
    </source>
</evidence>
<dbReference type="GO" id="GO:0051707">
    <property type="term" value="P:response to other organism"/>
    <property type="evidence" value="ECO:0007669"/>
    <property type="project" value="UniProtKB-ARBA"/>
</dbReference>
<dbReference type="Gene3D" id="2.90.10.10">
    <property type="entry name" value="Bulb-type lectin domain"/>
    <property type="match status" value="1"/>
</dbReference>
<keyword evidence="5 19" id="KW-0812">Transmembrane</keyword>
<dbReference type="FunFam" id="1.10.510.10:FF:000302">
    <property type="entry name" value="Serine/threonine-protein kinase"/>
    <property type="match status" value="1"/>
</dbReference>
<protein>
    <recommendedName>
        <fullName evidence="17">Receptor-like serine/threonine-protein kinase</fullName>
        <ecNumber evidence="17">2.7.11.1</ecNumber>
    </recommendedName>
</protein>
<keyword evidence="3" id="KW-0245">EGF-like domain</keyword>
<proteinExistence type="inferred from homology"/>
<reference evidence="23" key="1">
    <citation type="submission" date="2024-10" db="EMBL/GenBank/DDBJ databases">
        <authorList>
            <person name="Ryan C."/>
        </authorList>
    </citation>
    <scope>NUCLEOTIDE SEQUENCE [LARGE SCALE GENOMIC DNA]</scope>
</reference>
<name>A0ABC9DRS2_9POAL</name>
<evidence type="ECO:0000256" key="15">
    <source>
        <dbReference type="ARBA" id="ARBA00047899"/>
    </source>
</evidence>
<dbReference type="InterPro" id="IPR003609">
    <property type="entry name" value="Pan_app"/>
</dbReference>
<dbReference type="InterPro" id="IPR024171">
    <property type="entry name" value="SRK-like_kinase"/>
</dbReference>
<evidence type="ECO:0000256" key="3">
    <source>
        <dbReference type="ARBA" id="ARBA00022536"/>
    </source>
</evidence>
<dbReference type="PANTHER" id="PTHR47974">
    <property type="entry name" value="OS07G0415500 PROTEIN"/>
    <property type="match status" value="1"/>
</dbReference>
<dbReference type="GO" id="GO:0004674">
    <property type="term" value="F:protein serine/threonine kinase activity"/>
    <property type="evidence" value="ECO:0007669"/>
    <property type="project" value="UniProtKB-KW"/>
</dbReference>
<dbReference type="Gene3D" id="1.10.510.10">
    <property type="entry name" value="Transferase(Phosphotransferase) domain 1"/>
    <property type="match status" value="1"/>
</dbReference>
<keyword evidence="11 19" id="KW-0472">Membrane</keyword>
<comment type="subcellular location">
    <subcellularLocation>
        <location evidence="1">Membrane</location>
        <topology evidence="1">Single-pass type I membrane protein</topology>
    </subcellularLocation>
</comment>
<dbReference type="InterPro" id="IPR008271">
    <property type="entry name" value="Ser/Thr_kinase_AS"/>
</dbReference>
<keyword evidence="7 17" id="KW-0547">Nucleotide-binding</keyword>
<keyword evidence="4 17" id="KW-0808">Transferase</keyword>
<evidence type="ECO:0000256" key="2">
    <source>
        <dbReference type="ARBA" id="ARBA00022527"/>
    </source>
</evidence>
<dbReference type="EMBL" id="OZ075144">
    <property type="protein sequence ID" value="CAL5044388.1"/>
    <property type="molecule type" value="Genomic_DNA"/>
</dbReference>
<evidence type="ECO:0000256" key="4">
    <source>
        <dbReference type="ARBA" id="ARBA00022679"/>
    </source>
</evidence>
<evidence type="ECO:0000256" key="18">
    <source>
        <dbReference type="PROSITE-ProRule" id="PRU10141"/>
    </source>
</evidence>
<keyword evidence="6 20" id="KW-0732">Signal</keyword>
<evidence type="ECO:0000256" key="16">
    <source>
        <dbReference type="ARBA" id="ARBA00048679"/>
    </source>
</evidence>
<accession>A0ABC9DRS2</accession>
<dbReference type="GO" id="GO:0005524">
    <property type="term" value="F:ATP binding"/>
    <property type="evidence" value="ECO:0007669"/>
    <property type="project" value="UniProtKB-UniRule"/>
</dbReference>
<evidence type="ECO:0000256" key="17">
    <source>
        <dbReference type="PIRNR" id="PIRNR000641"/>
    </source>
</evidence>
<keyword evidence="2 17" id="KW-0723">Serine/threonine-protein kinase</keyword>
<comment type="catalytic activity">
    <reaction evidence="15 17">
        <text>L-threonyl-[protein] + ATP = O-phospho-L-threonyl-[protein] + ADP + H(+)</text>
        <dbReference type="Rhea" id="RHEA:46608"/>
        <dbReference type="Rhea" id="RHEA-COMP:11060"/>
        <dbReference type="Rhea" id="RHEA-COMP:11605"/>
        <dbReference type="ChEBI" id="CHEBI:15378"/>
        <dbReference type="ChEBI" id="CHEBI:30013"/>
        <dbReference type="ChEBI" id="CHEBI:30616"/>
        <dbReference type="ChEBI" id="CHEBI:61977"/>
        <dbReference type="ChEBI" id="CHEBI:456216"/>
        <dbReference type="EC" id="2.7.11.1"/>
    </reaction>
</comment>
<evidence type="ECO:0000256" key="14">
    <source>
        <dbReference type="ARBA" id="ARBA00023180"/>
    </source>
</evidence>
<feature type="transmembrane region" description="Helical" evidence="19">
    <location>
        <begin position="432"/>
        <end position="458"/>
    </location>
</feature>
<sequence length="776" mass="87385">MTVREIFSSTIALLSFLLVSSAAFANDQGYLARGSSISTGDDTATILVSPNGAFYQVATNAFTFSIWFSRSADKTVAWTANRDAPVNGKGSRLIFQRDGSLAFLDYSGMAVWSTNTTATRTNRAMLLDSGNLVVMDPLVSASARGLLYSGLYIFYFNSDSMLTLIYNGPEISSIYWPNPYYKLWENGRTTFSNSQFGVLDNTGRFVASDKLQIEASDLGDEVMRRLTLDYDGNLRLYSLNGNDGSWLISWMAFPRACEIHGLCGINSLCTYLPKLECSCIDGFEMIEPNDWSKGCRHKTNMTDKMKWSKGMVNSTANQEFSFQKLAGTDFWGYDFNYTTSLTFFECRKICLGIQDCQAFVYRMGTGECFPKVLLFNGKNFTHPYNNIYLKVPKAALSSPKLASRRIHECKVNEEEAYPSSRMLDGATSTFKFGYFLSSALTLLIIEAVLIIVGCWVVYKWEKRPETTEEGYRIISSQFRRISYKELEKATKGFQEELGSGGSGTVYKGVLDDERKVAVKKLNDVIQREQEFRSEPSVIGRIYHMNLVRIWGFCVEKTHRILVSEFVENGSLDKALFDNQSFSPLLLWKQRCNIALGVAKGLAYLHHECLEWIVHSDIKPDNILLDEDFEPKIADFGLAKLLNRGAGPQMLSRVHGTRGYIAPEWALNLPITGKADVYSYGVVLLELVKGVRVSSWVVEGEGEMEMAVRHSADILKEKLTSEDETWLLEFVDYRLGGEFDHSQAAMMIKIAVSCLEEERRRRPNTSQVVEALLSLAE</sequence>
<dbReference type="InterPro" id="IPR001480">
    <property type="entry name" value="Bulb-type_lectin_dom"/>
</dbReference>
<feature type="chain" id="PRO_5044857529" description="Receptor-like serine/threonine-protein kinase" evidence="20">
    <location>
        <begin position="26"/>
        <end position="776"/>
    </location>
</feature>
<dbReference type="EC" id="2.7.11.1" evidence="17"/>
<feature type="binding site" evidence="18">
    <location>
        <position position="520"/>
    </location>
    <ligand>
        <name>ATP</name>
        <dbReference type="ChEBI" id="CHEBI:30616"/>
    </ligand>
</feature>
<dbReference type="PANTHER" id="PTHR47974:SF31">
    <property type="entry name" value="RECEPTOR-LIKE SERINE_THREONINE-PROTEIN KINASE"/>
    <property type="match status" value="1"/>
</dbReference>